<feature type="transmembrane region" description="Helical" evidence="9">
    <location>
        <begin position="173"/>
        <end position="191"/>
    </location>
</feature>
<dbReference type="InterPro" id="IPR036890">
    <property type="entry name" value="HATPase_C_sf"/>
</dbReference>
<keyword evidence="4" id="KW-0808">Transferase</keyword>
<keyword evidence="12" id="KW-1185">Reference proteome</keyword>
<feature type="transmembrane region" description="Helical" evidence="9">
    <location>
        <begin position="255"/>
        <end position="278"/>
    </location>
</feature>
<keyword evidence="6" id="KW-0418">Kinase</keyword>
<dbReference type="Pfam" id="PF02518">
    <property type="entry name" value="HATPase_c"/>
    <property type="match status" value="1"/>
</dbReference>
<feature type="transmembrane region" description="Helical" evidence="9">
    <location>
        <begin position="73"/>
        <end position="94"/>
    </location>
</feature>
<dbReference type="EC" id="2.7.13.3" evidence="2"/>
<dbReference type="SMART" id="SM00387">
    <property type="entry name" value="HATPase_c"/>
    <property type="match status" value="1"/>
</dbReference>
<evidence type="ECO:0000259" key="10">
    <source>
        <dbReference type="SMART" id="SM00387"/>
    </source>
</evidence>
<keyword evidence="5" id="KW-0547">Nucleotide-binding</keyword>
<comment type="catalytic activity">
    <reaction evidence="1">
        <text>ATP + protein L-histidine = ADP + protein N-phospho-L-histidine.</text>
        <dbReference type="EC" id="2.7.13.3"/>
    </reaction>
</comment>
<keyword evidence="3" id="KW-0597">Phosphoprotein</keyword>
<evidence type="ECO:0000256" key="6">
    <source>
        <dbReference type="ARBA" id="ARBA00022777"/>
    </source>
</evidence>
<feature type="transmembrane region" description="Helical" evidence="9">
    <location>
        <begin position="45"/>
        <end position="67"/>
    </location>
</feature>
<evidence type="ECO:0000256" key="7">
    <source>
        <dbReference type="ARBA" id="ARBA00022840"/>
    </source>
</evidence>
<feature type="transmembrane region" description="Helical" evidence="9">
    <location>
        <begin position="319"/>
        <end position="344"/>
    </location>
</feature>
<keyword evidence="9" id="KW-1133">Transmembrane helix</keyword>
<dbReference type="InterPro" id="IPR050482">
    <property type="entry name" value="Sensor_HK_TwoCompSys"/>
</dbReference>
<feature type="domain" description="Histidine kinase/HSP90-like ATPase" evidence="10">
    <location>
        <begin position="609"/>
        <end position="699"/>
    </location>
</feature>
<sequence>MCLPAVSAARPGPRIRAGTGPISVLARIHRAAPASYRVGVATPRLLAFALAPLIGVLTGAGVVLAAIGGDGGVTTEFAAGATLALPSVVLGMVVAVRRPDSVVGPLLMLVGATAVWVTVGDLYASAVTRRPDLPFSEVYAALSQGDWMFLYVPAALLMLVFPDGRLPGRRWRWAIAGLLGVPALFMLITAFDPGPYRQPFESTPHLFRLPEPYLPALRVVGLALLPVFLGLLVASAAAVVLRYRRTTEKAKRAQLKWFTLGAACLPLTLLLCWASYLFLGGPDLVLAGLAATALAIPVATTIAVLRHDLYDIDRAISTAVTYGLVTAILLGFYTAASFLVGLGAGRSSSVAAAAGTAVCAAALSPLRVRLQRWVDRRFYPDRQAVLTAIEELRDRTHAGQAQPEELETTLRTALRDPELRVGYRLPGTSRLVDATGAPVDPGDALVAQVRLGGHDIGAIVRGGTGTRELLREAASAGALLIEVVRLRIEVSRALDEAEASRTRLLHAGYEERRRLERDLHDGAQQRLVSLGMAIRLAQRHLHDGTVHVDDLLDRWVAELAVAVTELRRIAHGLRPSSLDDGLGNALVMLADKVPAPVTLDVAADDLPEDVAMTAYYVASEAMTNAVKHAGPVTIGVRVTRSGDRVTVRVSDDGPGGAEIRPGTGLAGLADRVRAAGGALRLSSPAGGGTLVEAELPCAL</sequence>
<evidence type="ECO:0000256" key="8">
    <source>
        <dbReference type="ARBA" id="ARBA00023012"/>
    </source>
</evidence>
<dbReference type="CDD" id="cd16917">
    <property type="entry name" value="HATPase_UhpB-NarQ-NarX-like"/>
    <property type="match status" value="1"/>
</dbReference>
<proteinExistence type="predicted"/>
<dbReference type="EMBL" id="BMQJ01000025">
    <property type="protein sequence ID" value="GGQ28979.1"/>
    <property type="molecule type" value="Genomic_DNA"/>
</dbReference>
<dbReference type="InterPro" id="IPR003594">
    <property type="entry name" value="HATPase_dom"/>
</dbReference>
<dbReference type="Proteomes" id="UP000611554">
    <property type="component" value="Unassembled WGS sequence"/>
</dbReference>
<dbReference type="Pfam" id="PF07730">
    <property type="entry name" value="HisKA_3"/>
    <property type="match status" value="1"/>
</dbReference>
<dbReference type="Gene3D" id="3.30.565.10">
    <property type="entry name" value="Histidine kinase-like ATPase, C-terminal domain"/>
    <property type="match status" value="1"/>
</dbReference>
<evidence type="ECO:0000313" key="12">
    <source>
        <dbReference type="Proteomes" id="UP000611554"/>
    </source>
</evidence>
<keyword evidence="9" id="KW-0472">Membrane</keyword>
<dbReference type="PANTHER" id="PTHR24421:SF10">
    <property type="entry name" value="NITRATE_NITRITE SENSOR PROTEIN NARQ"/>
    <property type="match status" value="1"/>
</dbReference>
<evidence type="ECO:0000256" key="5">
    <source>
        <dbReference type="ARBA" id="ARBA00022741"/>
    </source>
</evidence>
<protein>
    <recommendedName>
        <fullName evidence="2">histidine kinase</fullName>
        <ecNumber evidence="2">2.7.13.3</ecNumber>
    </recommendedName>
</protein>
<evidence type="ECO:0000256" key="3">
    <source>
        <dbReference type="ARBA" id="ARBA00022553"/>
    </source>
</evidence>
<gene>
    <name evidence="11" type="ORF">GCM10010140_68950</name>
</gene>
<reference evidence="12" key="1">
    <citation type="journal article" date="2019" name="Int. J. Syst. Evol. Microbiol.">
        <title>The Global Catalogue of Microorganisms (GCM) 10K type strain sequencing project: providing services to taxonomists for standard genome sequencing and annotation.</title>
        <authorList>
            <consortium name="The Broad Institute Genomics Platform"/>
            <consortium name="The Broad Institute Genome Sequencing Center for Infectious Disease"/>
            <person name="Wu L."/>
            <person name="Ma J."/>
        </authorList>
    </citation>
    <scope>NUCLEOTIDE SEQUENCE [LARGE SCALE GENOMIC DNA]</scope>
    <source>
        <strain evidence="12">JCM 3115</strain>
    </source>
</reference>
<evidence type="ECO:0000313" key="11">
    <source>
        <dbReference type="EMBL" id="GGQ28979.1"/>
    </source>
</evidence>
<dbReference type="Gene3D" id="1.20.5.1930">
    <property type="match status" value="1"/>
</dbReference>
<keyword evidence="7" id="KW-0067">ATP-binding</keyword>
<dbReference type="InterPro" id="IPR011712">
    <property type="entry name" value="Sig_transdc_His_kin_sub3_dim/P"/>
</dbReference>
<feature type="transmembrane region" description="Helical" evidence="9">
    <location>
        <begin position="138"/>
        <end position="161"/>
    </location>
</feature>
<keyword evidence="8" id="KW-0902">Two-component regulatory system</keyword>
<dbReference type="PANTHER" id="PTHR24421">
    <property type="entry name" value="NITRATE/NITRITE SENSOR PROTEIN NARX-RELATED"/>
    <property type="match status" value="1"/>
</dbReference>
<evidence type="ECO:0000256" key="9">
    <source>
        <dbReference type="SAM" id="Phobius"/>
    </source>
</evidence>
<name>A0ABQ2RHV8_9ACTN</name>
<organism evidence="11 12">
    <name type="scientific">Streptosporangium pseudovulgare</name>
    <dbReference type="NCBI Taxonomy" id="35765"/>
    <lineage>
        <taxon>Bacteria</taxon>
        <taxon>Bacillati</taxon>
        <taxon>Actinomycetota</taxon>
        <taxon>Actinomycetes</taxon>
        <taxon>Streptosporangiales</taxon>
        <taxon>Streptosporangiaceae</taxon>
        <taxon>Streptosporangium</taxon>
    </lineage>
</organism>
<feature type="transmembrane region" description="Helical" evidence="9">
    <location>
        <begin position="284"/>
        <end position="307"/>
    </location>
</feature>
<feature type="transmembrane region" description="Helical" evidence="9">
    <location>
        <begin position="219"/>
        <end position="243"/>
    </location>
</feature>
<evidence type="ECO:0000256" key="2">
    <source>
        <dbReference type="ARBA" id="ARBA00012438"/>
    </source>
</evidence>
<evidence type="ECO:0000256" key="4">
    <source>
        <dbReference type="ARBA" id="ARBA00022679"/>
    </source>
</evidence>
<keyword evidence="9" id="KW-0812">Transmembrane</keyword>
<dbReference type="SUPFAM" id="SSF55874">
    <property type="entry name" value="ATPase domain of HSP90 chaperone/DNA topoisomerase II/histidine kinase"/>
    <property type="match status" value="1"/>
</dbReference>
<feature type="transmembrane region" description="Helical" evidence="9">
    <location>
        <begin position="106"/>
        <end position="126"/>
    </location>
</feature>
<accession>A0ABQ2RHV8</accession>
<evidence type="ECO:0000256" key="1">
    <source>
        <dbReference type="ARBA" id="ARBA00000085"/>
    </source>
</evidence>
<comment type="caution">
    <text evidence="11">The sequence shown here is derived from an EMBL/GenBank/DDBJ whole genome shotgun (WGS) entry which is preliminary data.</text>
</comment>